<dbReference type="EMBL" id="MU150727">
    <property type="protein sequence ID" value="KAF9455368.1"/>
    <property type="molecule type" value="Genomic_DNA"/>
</dbReference>
<comment type="caution">
    <text evidence="2">The sequence shown here is derived from an EMBL/GenBank/DDBJ whole genome shotgun (WGS) entry which is preliminary data.</text>
</comment>
<organism evidence="2 3">
    <name type="scientific">Collybia nuda</name>
    <dbReference type="NCBI Taxonomy" id="64659"/>
    <lineage>
        <taxon>Eukaryota</taxon>
        <taxon>Fungi</taxon>
        <taxon>Dikarya</taxon>
        <taxon>Basidiomycota</taxon>
        <taxon>Agaricomycotina</taxon>
        <taxon>Agaricomycetes</taxon>
        <taxon>Agaricomycetidae</taxon>
        <taxon>Agaricales</taxon>
        <taxon>Tricholomatineae</taxon>
        <taxon>Clitocybaceae</taxon>
        <taxon>Collybia</taxon>
    </lineage>
</organism>
<evidence type="ECO:0000313" key="3">
    <source>
        <dbReference type="Proteomes" id="UP000807353"/>
    </source>
</evidence>
<evidence type="ECO:0000313" key="2">
    <source>
        <dbReference type="EMBL" id="KAF9455368.1"/>
    </source>
</evidence>
<feature type="non-terminal residue" evidence="2">
    <location>
        <position position="1"/>
    </location>
</feature>
<dbReference type="Proteomes" id="UP000807353">
    <property type="component" value="Unassembled WGS sequence"/>
</dbReference>
<protein>
    <submittedName>
        <fullName evidence="2">Uncharacterized protein</fullName>
    </submittedName>
</protein>
<evidence type="ECO:0000256" key="1">
    <source>
        <dbReference type="SAM" id="MobiDB-lite"/>
    </source>
</evidence>
<name>A0A9P5XR35_9AGAR</name>
<proteinExistence type="predicted"/>
<dbReference type="OrthoDB" id="2742740at2759"/>
<gene>
    <name evidence="2" type="ORF">BDZ94DRAFT_1242299</name>
</gene>
<feature type="compositionally biased region" description="Polar residues" evidence="1">
    <location>
        <begin position="116"/>
        <end position="135"/>
    </location>
</feature>
<accession>A0A9P5XR35</accession>
<sequence>AYVLPGSDNLGNLQEVESTTNRTTVTSGDAISKASGLPSSEDLEKLLELEVLIDAAKFSNSTVPKADNIFPGDETLYTADSLTGEAQIRIESFPEQHLQNEEIELLEEELELLGEDNNSNGRAGHSNFTNSSEPLHQTEDLPFDIPDSVKRLQKDLLKEYTCLKESPFEEPGLQPLDQVESLSLQHYIAWRKTNGTVVAYNAHKYVLEKATGIEILSLYKGNIPIWTLAHIN</sequence>
<feature type="region of interest" description="Disordered" evidence="1">
    <location>
        <begin position="115"/>
        <end position="142"/>
    </location>
</feature>
<keyword evidence="3" id="KW-1185">Reference proteome</keyword>
<dbReference type="AlphaFoldDB" id="A0A9P5XR35"/>
<reference evidence="2" key="1">
    <citation type="submission" date="2020-11" db="EMBL/GenBank/DDBJ databases">
        <authorList>
            <consortium name="DOE Joint Genome Institute"/>
            <person name="Ahrendt S."/>
            <person name="Riley R."/>
            <person name="Andreopoulos W."/>
            <person name="Labutti K."/>
            <person name="Pangilinan J."/>
            <person name="Ruiz-Duenas F.J."/>
            <person name="Barrasa J.M."/>
            <person name="Sanchez-Garcia M."/>
            <person name="Camarero S."/>
            <person name="Miyauchi S."/>
            <person name="Serrano A."/>
            <person name="Linde D."/>
            <person name="Babiker R."/>
            <person name="Drula E."/>
            <person name="Ayuso-Fernandez I."/>
            <person name="Pacheco R."/>
            <person name="Padilla G."/>
            <person name="Ferreira P."/>
            <person name="Barriuso J."/>
            <person name="Kellner H."/>
            <person name="Castanera R."/>
            <person name="Alfaro M."/>
            <person name="Ramirez L."/>
            <person name="Pisabarro A.G."/>
            <person name="Kuo A."/>
            <person name="Tritt A."/>
            <person name="Lipzen A."/>
            <person name="He G."/>
            <person name="Yan M."/>
            <person name="Ng V."/>
            <person name="Cullen D."/>
            <person name="Martin F."/>
            <person name="Rosso M.-N."/>
            <person name="Henrissat B."/>
            <person name="Hibbett D."/>
            <person name="Martinez A.T."/>
            <person name="Grigoriev I.V."/>
        </authorList>
    </citation>
    <scope>NUCLEOTIDE SEQUENCE</scope>
    <source>
        <strain evidence="2">CBS 247.69</strain>
    </source>
</reference>